<gene>
    <name evidence="3" type="ORF">G9272_43470</name>
</gene>
<feature type="region of interest" description="Disordered" evidence="1">
    <location>
        <begin position="65"/>
        <end position="95"/>
    </location>
</feature>
<protein>
    <submittedName>
        <fullName evidence="3">DUF4263 domain-containing protein</fullName>
    </submittedName>
</protein>
<evidence type="ECO:0000313" key="3">
    <source>
        <dbReference type="EMBL" id="QJT06332.1"/>
    </source>
</evidence>
<accession>A0A6M4X2A3</accession>
<feature type="domain" description="Shedu protein SduA C-terminal" evidence="2">
    <location>
        <begin position="136"/>
        <end position="286"/>
    </location>
</feature>
<feature type="region of interest" description="Disordered" evidence="1">
    <location>
        <begin position="1"/>
        <end position="31"/>
    </location>
</feature>
<dbReference type="Proteomes" id="UP000502665">
    <property type="component" value="Chromosome"/>
</dbReference>
<sequence>MGPHRRAQASGPLDPRNAGGPVPAASPAPAQWRPVLRQLRPGLRAGSSHGFGACAFGCPAAAAGPRWRAHGSQGVRGHRGGPSQPQAPAGNRPARAQALDALDALDDAHALAALLQLAQRRAGLTALRQVAEDPHASEHDLQRALQGQFWIFGGQFAGEAARRRLVPGDELDIPLIRGDGTLQIVEIKRSMALRGPLVKRHRGSWVPSAQIHDAVGQALNYLVNLDEHRLRIRDQFALETRRARALVLIGHPAAQPGVPEGTINEVLRTINTHLGRIEVLTYKELLDSAERSLGAHGMAHGI</sequence>
<feature type="compositionally biased region" description="Low complexity" evidence="1">
    <location>
        <begin position="18"/>
        <end position="30"/>
    </location>
</feature>
<dbReference type="Pfam" id="PF14082">
    <property type="entry name" value="SduA_C"/>
    <property type="match status" value="1"/>
</dbReference>
<evidence type="ECO:0000259" key="2">
    <source>
        <dbReference type="Pfam" id="PF14082"/>
    </source>
</evidence>
<evidence type="ECO:0000256" key="1">
    <source>
        <dbReference type="SAM" id="MobiDB-lite"/>
    </source>
</evidence>
<name>A0A6M4X2A3_9ACTN</name>
<evidence type="ECO:0000313" key="4">
    <source>
        <dbReference type="Proteomes" id="UP000502665"/>
    </source>
</evidence>
<reference evidence="3" key="1">
    <citation type="submission" date="2020-03" db="EMBL/GenBank/DDBJ databases">
        <title>Molecular networking-based the target discovery of potent antiproliferative macrolactams: 5/6/7/16 polycyclic ansamycins and glycosylated trienomycin from Streptomyces cacaoi subsp. asoensis.</title>
        <authorList>
            <person name="Liu L.-L."/>
        </authorList>
    </citation>
    <scope>NUCLEOTIDE SEQUENCE [LARGE SCALE GENOMIC DNA]</scope>
    <source>
        <strain evidence="3">H2S5</strain>
    </source>
</reference>
<proteinExistence type="predicted"/>
<dbReference type="AlphaFoldDB" id="A0A6M4X2A3"/>
<dbReference type="InterPro" id="IPR025359">
    <property type="entry name" value="SduA_C"/>
</dbReference>
<organism evidence="3 4">
    <name type="scientific">Streptomyces asoensis</name>
    <dbReference type="NCBI Taxonomy" id="249586"/>
    <lineage>
        <taxon>Bacteria</taxon>
        <taxon>Bacillati</taxon>
        <taxon>Actinomycetota</taxon>
        <taxon>Actinomycetes</taxon>
        <taxon>Kitasatosporales</taxon>
        <taxon>Streptomycetaceae</taxon>
        <taxon>Streptomyces</taxon>
    </lineage>
</organism>
<dbReference type="EMBL" id="CP049838">
    <property type="protein sequence ID" value="QJT06332.1"/>
    <property type="molecule type" value="Genomic_DNA"/>
</dbReference>
<keyword evidence="4" id="KW-1185">Reference proteome</keyword>